<dbReference type="RefSeq" id="WP_121672502.1">
    <property type="nucleotide sequence ID" value="NZ_BMXM01000005.1"/>
</dbReference>
<dbReference type="GO" id="GO:0003700">
    <property type="term" value="F:DNA-binding transcription factor activity"/>
    <property type="evidence" value="ECO:0007669"/>
    <property type="project" value="InterPro"/>
</dbReference>
<dbReference type="Pfam" id="PF01022">
    <property type="entry name" value="HTH_5"/>
    <property type="match status" value="1"/>
</dbReference>
<evidence type="ECO:0000256" key="2">
    <source>
        <dbReference type="ARBA" id="ARBA00023125"/>
    </source>
</evidence>
<dbReference type="InterPro" id="IPR036390">
    <property type="entry name" value="WH_DNA-bd_sf"/>
</dbReference>
<accession>A0A3L6ZX41</accession>
<keyword evidence="1" id="KW-0805">Transcription regulation</keyword>
<dbReference type="GO" id="GO:0003677">
    <property type="term" value="F:DNA binding"/>
    <property type="evidence" value="ECO:0007669"/>
    <property type="project" value="UniProtKB-KW"/>
</dbReference>
<keyword evidence="2" id="KW-0238">DNA-binding</keyword>
<dbReference type="SUPFAM" id="SSF46785">
    <property type="entry name" value="Winged helix' DNA-binding domain"/>
    <property type="match status" value="1"/>
</dbReference>
<dbReference type="SMART" id="SM00418">
    <property type="entry name" value="HTH_ARSR"/>
    <property type="match status" value="1"/>
</dbReference>
<evidence type="ECO:0000256" key="1">
    <source>
        <dbReference type="ARBA" id="ARBA00023015"/>
    </source>
</evidence>
<evidence type="ECO:0000256" key="3">
    <source>
        <dbReference type="ARBA" id="ARBA00023163"/>
    </source>
</evidence>
<dbReference type="NCBIfam" id="NF033788">
    <property type="entry name" value="HTH_metalloreg"/>
    <property type="match status" value="1"/>
</dbReference>
<sequence>MEQSQLPVAELKAELFKALGHPVRIQVLEQLVSGERSVGSIAEALNSEVSNLSQQLAVLRRAGVVSTRREGNTIFYALRHPAMSSILTTARQMILDGLRDRADLLAGLDDSASRRA</sequence>
<dbReference type="EMBL" id="RCUV01000006">
    <property type="protein sequence ID" value="RLP72061.1"/>
    <property type="molecule type" value="Genomic_DNA"/>
</dbReference>
<feature type="domain" description="HTH arsR-type" evidence="4">
    <location>
        <begin position="4"/>
        <end position="98"/>
    </location>
</feature>
<dbReference type="InterPro" id="IPR036388">
    <property type="entry name" value="WH-like_DNA-bd_sf"/>
</dbReference>
<dbReference type="Gene3D" id="1.10.10.10">
    <property type="entry name" value="Winged helix-like DNA-binding domain superfamily/Winged helix DNA-binding domain"/>
    <property type="match status" value="1"/>
</dbReference>
<name>A0A3L6ZX41_9MICO</name>
<evidence type="ECO:0000313" key="6">
    <source>
        <dbReference type="Proteomes" id="UP000270299"/>
    </source>
</evidence>
<keyword evidence="3" id="KW-0804">Transcription</keyword>
<dbReference type="PROSITE" id="PS50987">
    <property type="entry name" value="HTH_ARSR_2"/>
    <property type="match status" value="1"/>
</dbReference>
<keyword evidence="6" id="KW-1185">Reference proteome</keyword>
<dbReference type="CDD" id="cd00090">
    <property type="entry name" value="HTH_ARSR"/>
    <property type="match status" value="1"/>
</dbReference>
<reference evidence="5 6" key="1">
    <citation type="submission" date="2018-10" db="EMBL/GenBank/DDBJ databases">
        <authorList>
            <person name="Li J."/>
        </authorList>
    </citation>
    <scope>NUCLEOTIDE SEQUENCE [LARGE SCALE GENOMIC DNA]</scope>
    <source>
        <strain evidence="5 6">CCTCC AB209002</strain>
    </source>
</reference>
<dbReference type="AlphaFoldDB" id="A0A3L6ZX41"/>
<protein>
    <submittedName>
        <fullName evidence="5">ArsR family transcriptional regulator</fullName>
    </submittedName>
</protein>
<dbReference type="PANTHER" id="PTHR43132:SF2">
    <property type="entry name" value="ARSENICAL RESISTANCE OPERON REPRESSOR ARSR-RELATED"/>
    <property type="match status" value="1"/>
</dbReference>
<dbReference type="PANTHER" id="PTHR43132">
    <property type="entry name" value="ARSENICAL RESISTANCE OPERON REPRESSOR ARSR-RELATED"/>
    <property type="match status" value="1"/>
</dbReference>
<organism evidence="5 6">
    <name type="scientific">Mycetocola manganoxydans</name>
    <dbReference type="NCBI Taxonomy" id="699879"/>
    <lineage>
        <taxon>Bacteria</taxon>
        <taxon>Bacillati</taxon>
        <taxon>Actinomycetota</taxon>
        <taxon>Actinomycetes</taxon>
        <taxon>Micrococcales</taxon>
        <taxon>Microbacteriaceae</taxon>
        <taxon>Mycetocola</taxon>
    </lineage>
</organism>
<dbReference type="OrthoDB" id="194599at2"/>
<evidence type="ECO:0000313" key="5">
    <source>
        <dbReference type="EMBL" id="RLP72061.1"/>
    </source>
</evidence>
<dbReference type="PRINTS" id="PR00778">
    <property type="entry name" value="HTHARSR"/>
</dbReference>
<dbReference type="InterPro" id="IPR011991">
    <property type="entry name" value="ArsR-like_HTH"/>
</dbReference>
<dbReference type="InterPro" id="IPR001845">
    <property type="entry name" value="HTH_ArsR_DNA-bd_dom"/>
</dbReference>
<dbReference type="Proteomes" id="UP000270299">
    <property type="component" value="Unassembled WGS sequence"/>
</dbReference>
<comment type="caution">
    <text evidence="5">The sequence shown here is derived from an EMBL/GenBank/DDBJ whole genome shotgun (WGS) entry which is preliminary data.</text>
</comment>
<dbReference type="InterPro" id="IPR051011">
    <property type="entry name" value="Metal_resp_trans_reg"/>
</dbReference>
<proteinExistence type="predicted"/>
<gene>
    <name evidence="5" type="ORF">D9V29_06400</name>
</gene>
<evidence type="ECO:0000259" key="4">
    <source>
        <dbReference type="PROSITE" id="PS50987"/>
    </source>
</evidence>